<protein>
    <submittedName>
        <fullName evidence="2">Uncharacterized protein</fullName>
    </submittedName>
</protein>
<dbReference type="AlphaFoldDB" id="A0A0T6LXH2"/>
<evidence type="ECO:0000313" key="3">
    <source>
        <dbReference type="EMBL" id="KRV50678.1"/>
    </source>
</evidence>
<evidence type="ECO:0000313" key="2">
    <source>
        <dbReference type="EMBL" id="KRV50672.1"/>
    </source>
</evidence>
<organism evidence="2 4">
    <name type="scientific">Wenjunlia vitaminophila</name>
    <name type="common">Streptomyces vitaminophilus</name>
    <dbReference type="NCBI Taxonomy" id="76728"/>
    <lineage>
        <taxon>Bacteria</taxon>
        <taxon>Bacillati</taxon>
        <taxon>Actinomycetota</taxon>
        <taxon>Actinomycetes</taxon>
        <taxon>Kitasatosporales</taxon>
        <taxon>Streptomycetaceae</taxon>
        <taxon>Wenjunlia</taxon>
    </lineage>
</organism>
<accession>A0A0T6LXH2</accession>
<evidence type="ECO:0000313" key="4">
    <source>
        <dbReference type="Proteomes" id="UP000050867"/>
    </source>
</evidence>
<comment type="caution">
    <text evidence="2">The sequence shown here is derived from an EMBL/GenBank/DDBJ whole genome shotgun (WGS) entry which is preliminary data.</text>
</comment>
<feature type="region of interest" description="Disordered" evidence="1">
    <location>
        <begin position="37"/>
        <end position="61"/>
    </location>
</feature>
<reference evidence="2 4" key="1">
    <citation type="submission" date="2015-10" db="EMBL/GenBank/DDBJ databases">
        <title>Draft genome sequence of pyrrolomycin-producing Streptomyces vitaminophilus.</title>
        <authorList>
            <person name="Graham D.E."/>
            <person name="Mahan K.M."/>
            <person name="Klingeman D.M."/>
            <person name="Hettich R.L."/>
            <person name="Parry R.J."/>
        </authorList>
    </citation>
    <scope>NUCLEOTIDE SEQUENCE [LARGE SCALE GENOMIC DNA]</scope>
    <source>
        <strain evidence="2 4">ATCC 31673</strain>
    </source>
</reference>
<dbReference type="RefSeq" id="WP_018382096.1">
    <property type="nucleotide sequence ID" value="NZ_LLZU01000005.1"/>
</dbReference>
<keyword evidence="4" id="KW-1185">Reference proteome</keyword>
<gene>
    <name evidence="2" type="ORF">AQ490_16640</name>
    <name evidence="3" type="ORF">AQ490_16675</name>
</gene>
<dbReference type="EMBL" id="LLZU01000005">
    <property type="protein sequence ID" value="KRV50672.1"/>
    <property type="molecule type" value="Genomic_DNA"/>
</dbReference>
<dbReference type="EMBL" id="LLZU01000005">
    <property type="protein sequence ID" value="KRV50678.1"/>
    <property type="molecule type" value="Genomic_DNA"/>
</dbReference>
<sequence>MGKSDRLPPSIGAVALDIGTNRVGVIMDHMGGRVQLRPVHGGREWDARKEEIRPADEGDPQ</sequence>
<name>A0A0T6LXH2_WENVI</name>
<dbReference type="OrthoDB" id="3855669at2"/>
<proteinExistence type="predicted"/>
<dbReference type="Proteomes" id="UP000050867">
    <property type="component" value="Unassembled WGS sequence"/>
</dbReference>
<feature type="compositionally biased region" description="Basic and acidic residues" evidence="1">
    <location>
        <begin position="41"/>
        <end position="61"/>
    </location>
</feature>
<evidence type="ECO:0000256" key="1">
    <source>
        <dbReference type="SAM" id="MobiDB-lite"/>
    </source>
</evidence>